<organism evidence="2">
    <name type="scientific">Anguilla anguilla</name>
    <name type="common">European freshwater eel</name>
    <name type="synonym">Muraena anguilla</name>
    <dbReference type="NCBI Taxonomy" id="7936"/>
    <lineage>
        <taxon>Eukaryota</taxon>
        <taxon>Metazoa</taxon>
        <taxon>Chordata</taxon>
        <taxon>Craniata</taxon>
        <taxon>Vertebrata</taxon>
        <taxon>Euteleostomi</taxon>
        <taxon>Actinopterygii</taxon>
        <taxon>Neopterygii</taxon>
        <taxon>Teleostei</taxon>
        <taxon>Anguilliformes</taxon>
        <taxon>Anguillidae</taxon>
        <taxon>Anguilla</taxon>
    </lineage>
</organism>
<protein>
    <submittedName>
        <fullName evidence="2">Uncharacterized protein</fullName>
    </submittedName>
</protein>
<evidence type="ECO:0000256" key="1">
    <source>
        <dbReference type="SAM" id="Phobius"/>
    </source>
</evidence>
<proteinExistence type="predicted"/>
<evidence type="ECO:0000313" key="2">
    <source>
        <dbReference type="EMBL" id="JAI06149.1"/>
    </source>
</evidence>
<feature type="transmembrane region" description="Helical" evidence="1">
    <location>
        <begin position="20"/>
        <end position="37"/>
    </location>
</feature>
<dbReference type="AlphaFoldDB" id="A0A0E9XWR4"/>
<keyword evidence="1" id="KW-1133">Transmembrane helix</keyword>
<keyword evidence="1" id="KW-0812">Transmembrane</keyword>
<sequence>MNNWIIYLKSLFILEFKMRILLFISKLSHLLFSPLIWKSHMSSD</sequence>
<dbReference type="EMBL" id="GBXM01002429">
    <property type="protein sequence ID" value="JAI06149.1"/>
    <property type="molecule type" value="Transcribed_RNA"/>
</dbReference>
<name>A0A0E9XWR4_ANGAN</name>
<accession>A0A0E9XWR4</accession>
<reference evidence="2" key="2">
    <citation type="journal article" date="2015" name="Fish Shellfish Immunol.">
        <title>Early steps in the European eel (Anguilla anguilla)-Vibrio vulnificus interaction in the gills: Role of the RtxA13 toxin.</title>
        <authorList>
            <person name="Callol A."/>
            <person name="Pajuelo D."/>
            <person name="Ebbesson L."/>
            <person name="Teles M."/>
            <person name="MacKenzie S."/>
            <person name="Amaro C."/>
        </authorList>
    </citation>
    <scope>NUCLEOTIDE SEQUENCE</scope>
</reference>
<keyword evidence="1" id="KW-0472">Membrane</keyword>
<reference evidence="2" key="1">
    <citation type="submission" date="2014-11" db="EMBL/GenBank/DDBJ databases">
        <authorList>
            <person name="Amaro Gonzalez C."/>
        </authorList>
    </citation>
    <scope>NUCLEOTIDE SEQUENCE</scope>
</reference>